<gene>
    <name evidence="11" type="ORF">HNR45_001253</name>
</gene>
<dbReference type="EMBL" id="JACHHI010000006">
    <property type="protein sequence ID" value="MBB6478183.1"/>
    <property type="molecule type" value="Genomic_DNA"/>
</dbReference>
<feature type="transmembrane region" description="Helical" evidence="9">
    <location>
        <begin position="250"/>
        <end position="269"/>
    </location>
</feature>
<comment type="subcellular location">
    <subcellularLocation>
        <location evidence="1">Cell membrane</location>
        <topology evidence="1">Multi-pass membrane protein</topology>
    </subcellularLocation>
</comment>
<dbReference type="InterPro" id="IPR031312">
    <property type="entry name" value="Na/sul_symport_CS"/>
</dbReference>
<evidence type="ECO:0000256" key="4">
    <source>
        <dbReference type="ARBA" id="ARBA00022475"/>
    </source>
</evidence>
<evidence type="ECO:0000256" key="8">
    <source>
        <dbReference type="ARBA" id="ARBA00023136"/>
    </source>
</evidence>
<feature type="transmembrane region" description="Helical" evidence="9">
    <location>
        <begin position="401"/>
        <end position="424"/>
    </location>
</feature>
<accession>A0A841R322</accession>
<dbReference type="RefSeq" id="WP_159822482.1">
    <property type="nucleotide sequence ID" value="NZ_CABWNB010000002.1"/>
</dbReference>
<dbReference type="InterPro" id="IPR000802">
    <property type="entry name" value="Arsenical_pump_ArsB"/>
</dbReference>
<dbReference type="InterPro" id="IPR004680">
    <property type="entry name" value="Cit_transptr-like_dom"/>
</dbReference>
<dbReference type="Proteomes" id="UP000591941">
    <property type="component" value="Unassembled WGS sequence"/>
</dbReference>
<dbReference type="AlphaFoldDB" id="A0A841R322"/>
<dbReference type="CDD" id="cd01115">
    <property type="entry name" value="SLC13_permease"/>
    <property type="match status" value="1"/>
</dbReference>
<dbReference type="Pfam" id="PF03600">
    <property type="entry name" value="CitMHS"/>
    <property type="match status" value="1"/>
</dbReference>
<evidence type="ECO:0000256" key="3">
    <source>
        <dbReference type="ARBA" id="ARBA00022448"/>
    </source>
</evidence>
<evidence type="ECO:0000256" key="6">
    <source>
        <dbReference type="ARBA" id="ARBA00022737"/>
    </source>
</evidence>
<keyword evidence="3" id="KW-0813">Transport</keyword>
<dbReference type="InterPro" id="IPR001898">
    <property type="entry name" value="SLC13A/DASS"/>
</dbReference>
<keyword evidence="6" id="KW-0677">Repeat</keyword>
<proteinExistence type="inferred from homology"/>
<dbReference type="NCBIfam" id="TIGR00785">
    <property type="entry name" value="dass"/>
    <property type="match status" value="1"/>
</dbReference>
<feature type="transmembrane region" description="Helical" evidence="9">
    <location>
        <begin position="228"/>
        <end position="244"/>
    </location>
</feature>
<keyword evidence="4" id="KW-1003">Cell membrane</keyword>
<comment type="caution">
    <text evidence="11">The sequence shown here is derived from an EMBL/GenBank/DDBJ whole genome shotgun (WGS) entry which is preliminary data.</text>
</comment>
<keyword evidence="7 9" id="KW-1133">Transmembrane helix</keyword>
<dbReference type="OrthoDB" id="9765532at2"/>
<keyword evidence="12" id="KW-1185">Reference proteome</keyword>
<dbReference type="PRINTS" id="PR00758">
    <property type="entry name" value="ARSENICPUMP"/>
</dbReference>
<comment type="similarity">
    <text evidence="2">Belongs to the CitM (TC 2.A.11) transporter family.</text>
</comment>
<evidence type="ECO:0000259" key="10">
    <source>
        <dbReference type="Pfam" id="PF03600"/>
    </source>
</evidence>
<evidence type="ECO:0000256" key="1">
    <source>
        <dbReference type="ARBA" id="ARBA00004651"/>
    </source>
</evidence>
<dbReference type="GO" id="GO:0005886">
    <property type="term" value="C:plasma membrane"/>
    <property type="evidence" value="ECO:0007669"/>
    <property type="project" value="UniProtKB-SubCell"/>
</dbReference>
<dbReference type="PANTHER" id="PTHR43652">
    <property type="entry name" value="BASIC AMINO ACID ANTIPORTER YFCC-RELATED"/>
    <property type="match status" value="1"/>
</dbReference>
<feature type="transmembrane region" description="Helical" evidence="9">
    <location>
        <begin position="177"/>
        <end position="195"/>
    </location>
</feature>
<protein>
    <submittedName>
        <fullName evidence="11">Anion transporter</fullName>
    </submittedName>
</protein>
<feature type="transmembrane region" description="Helical" evidence="9">
    <location>
        <begin position="319"/>
        <end position="350"/>
    </location>
</feature>
<name>A0A841R322_9FIRM</name>
<feature type="domain" description="Citrate transporter-like" evidence="10">
    <location>
        <begin position="16"/>
        <end position="362"/>
    </location>
</feature>
<feature type="transmembrane region" description="Helical" evidence="9">
    <location>
        <begin position="362"/>
        <end position="381"/>
    </location>
</feature>
<dbReference type="PROSITE" id="PS01271">
    <property type="entry name" value="NA_SULFATE"/>
    <property type="match status" value="1"/>
</dbReference>
<evidence type="ECO:0000313" key="12">
    <source>
        <dbReference type="Proteomes" id="UP000591941"/>
    </source>
</evidence>
<sequence length="425" mass="43855">MSPAIITLCVLGVVAVLFITELIPLAITSMGGSIALGLLGVISEKQIFSGLSNSTVVLFAGMFVIGAALFHTGMAQKIGESVVRMAGTGETRLMGGVMLVTIIMSAVLSNTGTAASLIPVVTGICAAAKLKGSRFLMPMAIAANVGGTLTMVGTPPNIIVTGALANAGLPTFGFFEFAWMGIPLSLATIAFTLTVGKRLLPSHELDAEVEVEQEVDPSTVNHSKSKQMISLLILIGVVLTMVFSKQLGVSLTTAAVIGALVAVLTGCMTEKQAYASIDWVTIFLFAGMMPIATALDKSGAGKLIADTVVGWLGDSPNPLVIAAVMYLLSNIMTQFMNNTATAALLAPLGISMAQSLHADPKAVLVAIAIAASAAFATPVATPPNTLVLGPGQYSFNDYLKVGIPLCIVGFVVSMIVIPIVWPFFP</sequence>
<keyword evidence="5 9" id="KW-0812">Transmembrane</keyword>
<feature type="transmembrane region" description="Helical" evidence="9">
    <location>
        <begin position="142"/>
        <end position="165"/>
    </location>
</feature>
<evidence type="ECO:0000256" key="5">
    <source>
        <dbReference type="ARBA" id="ARBA00022692"/>
    </source>
</evidence>
<reference evidence="11 12" key="1">
    <citation type="submission" date="2020-08" db="EMBL/GenBank/DDBJ databases">
        <title>Genomic Encyclopedia of Type Strains, Phase IV (KMG-IV): sequencing the most valuable type-strain genomes for metagenomic binning, comparative biology and taxonomic classification.</title>
        <authorList>
            <person name="Goeker M."/>
        </authorList>
    </citation>
    <scope>NUCLEOTIDE SEQUENCE [LARGE SCALE GENOMIC DNA]</scope>
    <source>
        <strain evidence="11 12">DSM 21255</strain>
    </source>
</reference>
<evidence type="ECO:0000313" key="11">
    <source>
        <dbReference type="EMBL" id="MBB6478183.1"/>
    </source>
</evidence>
<feature type="transmembrane region" description="Helical" evidence="9">
    <location>
        <begin position="276"/>
        <end position="295"/>
    </location>
</feature>
<dbReference type="GeneID" id="93486508"/>
<dbReference type="InterPro" id="IPR051679">
    <property type="entry name" value="DASS-Related_Transporters"/>
</dbReference>
<dbReference type="GO" id="GO:0015105">
    <property type="term" value="F:arsenite transmembrane transporter activity"/>
    <property type="evidence" value="ECO:0007669"/>
    <property type="project" value="InterPro"/>
</dbReference>
<evidence type="ECO:0000256" key="9">
    <source>
        <dbReference type="SAM" id="Phobius"/>
    </source>
</evidence>
<evidence type="ECO:0000256" key="7">
    <source>
        <dbReference type="ARBA" id="ARBA00022989"/>
    </source>
</evidence>
<keyword evidence="8 9" id="KW-0472">Membrane</keyword>
<feature type="transmembrane region" description="Helical" evidence="9">
    <location>
        <begin position="47"/>
        <end position="70"/>
    </location>
</feature>
<dbReference type="PANTHER" id="PTHR43652:SF1">
    <property type="entry name" value="RESPONSE REGULATOR"/>
    <property type="match status" value="1"/>
</dbReference>
<evidence type="ECO:0000256" key="2">
    <source>
        <dbReference type="ARBA" id="ARBA00009843"/>
    </source>
</evidence>
<organism evidence="11 12">
    <name type="scientific">Negativicoccus succinicivorans</name>
    <dbReference type="NCBI Taxonomy" id="620903"/>
    <lineage>
        <taxon>Bacteria</taxon>
        <taxon>Bacillati</taxon>
        <taxon>Bacillota</taxon>
        <taxon>Negativicutes</taxon>
        <taxon>Veillonellales</taxon>
        <taxon>Veillonellaceae</taxon>
        <taxon>Negativicoccus</taxon>
    </lineage>
</organism>